<dbReference type="Pfam" id="PF08546">
    <property type="entry name" value="ApbA_C"/>
    <property type="match status" value="1"/>
</dbReference>
<dbReference type="InterPro" id="IPR051402">
    <property type="entry name" value="KPR-Related"/>
</dbReference>
<keyword evidence="3 4" id="KW-0560">Oxidoreductase</keyword>
<name>A0ABW4FJ08_9PSEU</name>
<dbReference type="NCBIfam" id="TIGR00745">
    <property type="entry name" value="apbA_panE"/>
    <property type="match status" value="1"/>
</dbReference>
<comment type="caution">
    <text evidence="7">The sequence shown here is derived from an EMBL/GenBank/DDBJ whole genome shotgun (WGS) entry which is preliminary data.</text>
</comment>
<dbReference type="Gene3D" id="1.10.1040.10">
    <property type="entry name" value="N-(1-d-carboxylethyl)-l-norvaline Dehydrogenase, domain 2"/>
    <property type="match status" value="1"/>
</dbReference>
<protein>
    <recommendedName>
        <fullName evidence="4">2-dehydropantoate 2-reductase</fullName>
        <ecNumber evidence="4">1.1.1.169</ecNumber>
    </recommendedName>
    <alternativeName>
        <fullName evidence="4">Ketopantoate reductase</fullName>
    </alternativeName>
</protein>
<evidence type="ECO:0000259" key="5">
    <source>
        <dbReference type="Pfam" id="PF02558"/>
    </source>
</evidence>
<dbReference type="Pfam" id="PF02558">
    <property type="entry name" value="ApbA"/>
    <property type="match status" value="1"/>
</dbReference>
<dbReference type="InterPro" id="IPR008927">
    <property type="entry name" value="6-PGluconate_DH-like_C_sf"/>
</dbReference>
<dbReference type="Proteomes" id="UP001597145">
    <property type="component" value="Unassembled WGS sequence"/>
</dbReference>
<evidence type="ECO:0000256" key="1">
    <source>
        <dbReference type="ARBA" id="ARBA00007870"/>
    </source>
</evidence>
<evidence type="ECO:0000256" key="2">
    <source>
        <dbReference type="ARBA" id="ARBA00022857"/>
    </source>
</evidence>
<feature type="domain" description="Ketopantoate reductase N-terminal" evidence="5">
    <location>
        <begin position="3"/>
        <end position="149"/>
    </location>
</feature>
<reference evidence="8" key="1">
    <citation type="journal article" date="2019" name="Int. J. Syst. Evol. Microbiol.">
        <title>The Global Catalogue of Microorganisms (GCM) 10K type strain sequencing project: providing services to taxonomists for standard genome sequencing and annotation.</title>
        <authorList>
            <consortium name="The Broad Institute Genomics Platform"/>
            <consortium name="The Broad Institute Genome Sequencing Center for Infectious Disease"/>
            <person name="Wu L."/>
            <person name="Ma J."/>
        </authorList>
    </citation>
    <scope>NUCLEOTIDE SEQUENCE [LARGE SCALE GENOMIC DNA]</scope>
    <source>
        <strain evidence="8">JCM 12165</strain>
    </source>
</reference>
<comment type="catalytic activity">
    <reaction evidence="4">
        <text>(R)-pantoate + NADP(+) = 2-dehydropantoate + NADPH + H(+)</text>
        <dbReference type="Rhea" id="RHEA:16233"/>
        <dbReference type="ChEBI" id="CHEBI:11561"/>
        <dbReference type="ChEBI" id="CHEBI:15378"/>
        <dbReference type="ChEBI" id="CHEBI:15980"/>
        <dbReference type="ChEBI" id="CHEBI:57783"/>
        <dbReference type="ChEBI" id="CHEBI:58349"/>
        <dbReference type="EC" id="1.1.1.169"/>
    </reaction>
</comment>
<keyword evidence="2 4" id="KW-0521">NADP</keyword>
<dbReference type="Gene3D" id="3.40.50.720">
    <property type="entry name" value="NAD(P)-binding Rossmann-like Domain"/>
    <property type="match status" value="1"/>
</dbReference>
<dbReference type="RefSeq" id="WP_343981918.1">
    <property type="nucleotide sequence ID" value="NZ_BAAAJG010000015.1"/>
</dbReference>
<keyword evidence="8" id="KW-1185">Reference proteome</keyword>
<dbReference type="PANTHER" id="PTHR21708">
    <property type="entry name" value="PROBABLE 2-DEHYDROPANTOATE 2-REDUCTASE"/>
    <property type="match status" value="1"/>
</dbReference>
<dbReference type="EC" id="1.1.1.169" evidence="4"/>
<organism evidence="7 8">
    <name type="scientific">Pseudonocardia aurantiaca</name>
    <dbReference type="NCBI Taxonomy" id="75290"/>
    <lineage>
        <taxon>Bacteria</taxon>
        <taxon>Bacillati</taxon>
        <taxon>Actinomycetota</taxon>
        <taxon>Actinomycetes</taxon>
        <taxon>Pseudonocardiales</taxon>
        <taxon>Pseudonocardiaceae</taxon>
        <taxon>Pseudonocardia</taxon>
    </lineage>
</organism>
<comment type="pathway">
    <text evidence="4">Cofactor biosynthesis; (R)-pantothenate biosynthesis; (R)-pantoate from 3-methyl-2-oxobutanoate: step 2/2.</text>
</comment>
<dbReference type="EMBL" id="JBHUCP010000005">
    <property type="protein sequence ID" value="MFD1529676.1"/>
    <property type="molecule type" value="Genomic_DNA"/>
</dbReference>
<comment type="similarity">
    <text evidence="1 4">Belongs to the ketopantoate reductase family.</text>
</comment>
<dbReference type="SUPFAM" id="SSF48179">
    <property type="entry name" value="6-phosphogluconate dehydrogenase C-terminal domain-like"/>
    <property type="match status" value="1"/>
</dbReference>
<gene>
    <name evidence="7" type="ORF">ACFSCY_09505</name>
</gene>
<evidence type="ECO:0000256" key="3">
    <source>
        <dbReference type="ARBA" id="ARBA00023002"/>
    </source>
</evidence>
<evidence type="ECO:0000313" key="7">
    <source>
        <dbReference type="EMBL" id="MFD1529676.1"/>
    </source>
</evidence>
<dbReference type="SUPFAM" id="SSF51735">
    <property type="entry name" value="NAD(P)-binding Rossmann-fold domains"/>
    <property type="match status" value="1"/>
</dbReference>
<dbReference type="InterPro" id="IPR036291">
    <property type="entry name" value="NAD(P)-bd_dom_sf"/>
</dbReference>
<dbReference type="PANTHER" id="PTHR21708:SF26">
    <property type="entry name" value="2-DEHYDROPANTOATE 2-REDUCTASE"/>
    <property type="match status" value="1"/>
</dbReference>
<sequence>MKILVVGAGATGGWYGARLAAAGRDVTFLVRAGRVAVLRERGLRLTGADDEVITPRTVTAAELDGPYDVVLVAVKALALEQATEDFAPAVGPDTMVVPFLNGMAHVDTLTARFGDRVLGGVIRIATTVGQDGEIVRLAPFADLTVGELDGSDSPRVKKLVAQLAAAGFDVVQSPAIVADLWNKWVFIATVGALNCLARGTVGEIVAEPGGTELGPALLAEAAAVAAAGGYPLPDAELANTAAMTTRVGSSFASSMYRDVVAGLPTEVEPILGDLVARARELRVPVPLLDVATLQLRVHQRRVEHRAHGASTT</sequence>
<dbReference type="InterPro" id="IPR013328">
    <property type="entry name" value="6PGD_dom2"/>
</dbReference>
<evidence type="ECO:0000259" key="6">
    <source>
        <dbReference type="Pfam" id="PF08546"/>
    </source>
</evidence>
<feature type="domain" description="Ketopantoate reductase C-terminal" evidence="6">
    <location>
        <begin position="176"/>
        <end position="295"/>
    </location>
</feature>
<dbReference type="InterPro" id="IPR013752">
    <property type="entry name" value="KPA_reductase"/>
</dbReference>
<comment type="function">
    <text evidence="4">Catalyzes the NADPH-dependent reduction of ketopantoate into pantoic acid.</text>
</comment>
<evidence type="ECO:0000256" key="4">
    <source>
        <dbReference type="RuleBase" id="RU362068"/>
    </source>
</evidence>
<dbReference type="InterPro" id="IPR003710">
    <property type="entry name" value="ApbA"/>
</dbReference>
<dbReference type="InterPro" id="IPR013332">
    <property type="entry name" value="KPR_N"/>
</dbReference>
<evidence type="ECO:0000313" key="8">
    <source>
        <dbReference type="Proteomes" id="UP001597145"/>
    </source>
</evidence>
<proteinExistence type="inferred from homology"/>
<keyword evidence="4" id="KW-0566">Pantothenate biosynthesis</keyword>
<accession>A0ABW4FJ08</accession>